<evidence type="ECO:0000313" key="2">
    <source>
        <dbReference type="Proteomes" id="UP000515841"/>
    </source>
</evidence>
<dbReference type="RefSeq" id="YP_010014182.1">
    <property type="nucleotide sequence ID" value="NC_053516.1"/>
</dbReference>
<dbReference type="Proteomes" id="UP000515841">
    <property type="component" value="Segment"/>
</dbReference>
<sequence>MAKTTCPHCGQEHVCHVNDDDQLTFTVTITGMDLAAWAIDFGLDNASEARADFATFARSNLQGSVDELLHRMGYHDQQVDVH</sequence>
<keyword evidence="2" id="KW-1185">Reference proteome</keyword>
<proteinExistence type="predicted"/>
<dbReference type="KEGG" id="vg:63210884"/>
<protein>
    <submittedName>
        <fullName evidence="1">Uncharacterized protein</fullName>
    </submittedName>
</protein>
<organism evidence="1 2">
    <name type="scientific">Mycobacterium phage Reindeer</name>
    <dbReference type="NCBI Taxonomy" id="2762283"/>
    <lineage>
        <taxon>Viruses</taxon>
        <taxon>Duplodnaviria</taxon>
        <taxon>Heunggongvirae</taxon>
        <taxon>Uroviricota</taxon>
        <taxon>Caudoviricetes</taxon>
        <taxon>Vilmaviridae</taxon>
        <taxon>Mclasvirinae</taxon>
        <taxon>Bongovirus</taxon>
        <taxon>Bongovirus reindeer</taxon>
    </lineage>
</organism>
<evidence type="ECO:0000313" key="1">
    <source>
        <dbReference type="EMBL" id="QNJ56931.1"/>
    </source>
</evidence>
<dbReference type="GeneID" id="63210884"/>
<name>A0A7G8LI59_9CAUD</name>
<reference evidence="1 2" key="1">
    <citation type="submission" date="2020-06" db="EMBL/GenBank/DDBJ databases">
        <authorList>
            <person name="Spencer C.E."/>
            <person name="Frederick G.D."/>
            <person name="Baliraine F.N."/>
            <person name="Favela G."/>
            <person name="Farmer V."/>
            <person name="Galindo A."/>
            <person name="Garlena R.A."/>
            <person name="Russell D.A."/>
            <person name="Pope W.H."/>
            <person name="Jacobs-Sera D."/>
            <person name="Hatfull G.F."/>
        </authorList>
    </citation>
    <scope>NUCLEOTIDE SEQUENCE [LARGE SCALE GENOMIC DNA]</scope>
</reference>
<dbReference type="EMBL" id="MT658803">
    <property type="protein sequence ID" value="QNJ56931.1"/>
    <property type="molecule type" value="Genomic_DNA"/>
</dbReference>
<accession>A0A7G8LI59</accession>
<gene>
    <name evidence="1" type="primary">140</name>
    <name evidence="1" type="ORF">SEA_REINDEER_140</name>
</gene>